<dbReference type="PANTHER" id="PTHR46044">
    <property type="entry name" value="NITRILASE"/>
    <property type="match status" value="1"/>
</dbReference>
<comment type="caution">
    <text evidence="6">The sequence shown here is derived from an EMBL/GenBank/DDBJ whole genome shotgun (WGS) entry which is preliminary data.</text>
</comment>
<dbReference type="EMBL" id="JQFZ01000274">
    <property type="protein sequence ID" value="KGO52133.1"/>
    <property type="molecule type" value="Genomic_DNA"/>
</dbReference>
<evidence type="ECO:0000256" key="2">
    <source>
        <dbReference type="ARBA" id="ARBA00022801"/>
    </source>
</evidence>
<dbReference type="CDD" id="cd07564">
    <property type="entry name" value="nitrilases_CHs"/>
    <property type="match status" value="1"/>
</dbReference>
<dbReference type="STRING" id="27334.A0A0A2JBZ0"/>
<proteinExistence type="inferred from homology"/>
<evidence type="ECO:0000256" key="3">
    <source>
        <dbReference type="ARBA" id="ARBA00036406"/>
    </source>
</evidence>
<evidence type="ECO:0000313" key="6">
    <source>
        <dbReference type="EMBL" id="KGO52133.1"/>
    </source>
</evidence>
<dbReference type="FunFam" id="3.60.110.10:FF:000011">
    <property type="entry name" value="Cyanide hydratase"/>
    <property type="match status" value="1"/>
</dbReference>
<dbReference type="RefSeq" id="XP_016594902.1">
    <property type="nucleotide sequence ID" value="XM_016748060.1"/>
</dbReference>
<dbReference type="AlphaFoldDB" id="A0A0A2JBZ0"/>
<comment type="similarity">
    <text evidence="1">Belongs to the carbon-nitrogen hydrolase superfamily. Nitrilase family.</text>
</comment>
<keyword evidence="7" id="KW-1185">Reference proteome</keyword>
<organism evidence="6 7">
    <name type="scientific">Penicillium expansum</name>
    <name type="common">Blue mold rot fungus</name>
    <dbReference type="NCBI Taxonomy" id="27334"/>
    <lineage>
        <taxon>Eukaryota</taxon>
        <taxon>Fungi</taxon>
        <taxon>Dikarya</taxon>
        <taxon>Ascomycota</taxon>
        <taxon>Pezizomycotina</taxon>
        <taxon>Eurotiomycetes</taxon>
        <taxon>Eurotiomycetidae</taxon>
        <taxon>Eurotiales</taxon>
        <taxon>Aspergillaceae</taxon>
        <taxon>Penicillium</taxon>
    </lineage>
</organism>
<dbReference type="EC" id="3.5.5.1" evidence="4"/>
<dbReference type="InterPro" id="IPR003010">
    <property type="entry name" value="C-N_Hydrolase"/>
</dbReference>
<dbReference type="PANTHER" id="PTHR46044:SF14">
    <property type="entry name" value="ARYLACETONITRILASE"/>
    <property type="match status" value="1"/>
</dbReference>
<accession>A0A0A2JBZ0</accession>
<comment type="catalytic activity">
    <reaction evidence="3">
        <text>a nitrile + 2 H2O = a carboxylate + NH4(+)</text>
        <dbReference type="Rhea" id="RHEA:21724"/>
        <dbReference type="ChEBI" id="CHEBI:15377"/>
        <dbReference type="ChEBI" id="CHEBI:18379"/>
        <dbReference type="ChEBI" id="CHEBI:28938"/>
        <dbReference type="ChEBI" id="CHEBI:29067"/>
        <dbReference type="EC" id="3.5.5.1"/>
    </reaction>
</comment>
<evidence type="ECO:0000256" key="1">
    <source>
        <dbReference type="ARBA" id="ARBA00008129"/>
    </source>
</evidence>
<dbReference type="HOGENOM" id="CLU_030130_6_0_1"/>
<evidence type="ECO:0000259" key="5">
    <source>
        <dbReference type="PROSITE" id="PS50263"/>
    </source>
</evidence>
<gene>
    <name evidence="6" type="ORF">PEX2_107920</name>
</gene>
<dbReference type="PROSITE" id="PS50263">
    <property type="entry name" value="CN_HYDROLASE"/>
    <property type="match status" value="1"/>
</dbReference>
<dbReference type="Proteomes" id="UP000030143">
    <property type="component" value="Unassembled WGS sequence"/>
</dbReference>
<dbReference type="GeneID" id="27683481"/>
<dbReference type="GO" id="GO:0000257">
    <property type="term" value="F:nitrilase activity"/>
    <property type="evidence" value="ECO:0007669"/>
    <property type="project" value="UniProtKB-EC"/>
</dbReference>
<keyword evidence="2 6" id="KW-0378">Hydrolase</keyword>
<dbReference type="Pfam" id="PF00795">
    <property type="entry name" value="CN_hydrolase"/>
    <property type="match status" value="1"/>
</dbReference>
<dbReference type="Gene3D" id="3.60.110.10">
    <property type="entry name" value="Carbon-nitrogen hydrolase"/>
    <property type="match status" value="1"/>
</dbReference>
<dbReference type="InterPro" id="IPR036526">
    <property type="entry name" value="C-N_Hydrolase_sf"/>
</dbReference>
<protein>
    <recommendedName>
        <fullName evidence="4">nitrilase</fullName>
        <ecNumber evidence="4">3.5.5.1</ecNumber>
    </recommendedName>
</protein>
<evidence type="ECO:0000313" key="7">
    <source>
        <dbReference type="Proteomes" id="UP000030143"/>
    </source>
</evidence>
<feature type="domain" description="CN hydrolase" evidence="5">
    <location>
        <begin position="6"/>
        <end position="279"/>
    </location>
</feature>
<name>A0A0A2JBZ0_PENEN</name>
<evidence type="ECO:0000256" key="4">
    <source>
        <dbReference type="ARBA" id="ARBA00039045"/>
    </source>
</evidence>
<sequence length="328" mass="35808">MSSGPVRVAVTQAEPAWLDLTAGVTKTCELIAEAAQNKAQLIAFPECWIPGYPCWIWSRLLDVEMNVAYIKNSLRLDSPEMMQIQSCAKTHAIAVSLGFSENDNNSIYIAQVCIGPDGEIKSHRRKMKPTHMERTIFGDASGECFSSVAELPFGRVGHLSCWEHIQPLLKYFTFSQKEDIHVSAWPSLTPHSGKSDLWSMSAEGCHSLSQTYAVESQAFVLHCTALITEKGVEEMGTGSGALMSSPGGGSSAVFGPDGRRLTEPVDSTTETIIFADLDMDQIIATKLFADATGHYSRPDLMTLNVTKKVKKMVQSDGEPVIVKAMEEA</sequence>
<reference evidence="6 7" key="1">
    <citation type="journal article" date="2015" name="Mol. Plant Microbe Interact.">
        <title>Genome, transcriptome, and functional analyses of Penicillium expansum provide new insights into secondary metabolism and pathogenicity.</title>
        <authorList>
            <person name="Ballester A.R."/>
            <person name="Marcet-Houben M."/>
            <person name="Levin E."/>
            <person name="Sela N."/>
            <person name="Selma-Lazaro C."/>
            <person name="Carmona L."/>
            <person name="Wisniewski M."/>
            <person name="Droby S."/>
            <person name="Gonzalez-Candelas L."/>
            <person name="Gabaldon T."/>
        </authorList>
    </citation>
    <scope>NUCLEOTIDE SEQUENCE [LARGE SCALE GENOMIC DNA]</scope>
    <source>
        <strain evidence="6 7">MD-8</strain>
    </source>
</reference>
<dbReference type="InterPro" id="IPR044149">
    <property type="entry name" value="Nitrilases_CHs"/>
</dbReference>
<dbReference type="VEuPathDB" id="FungiDB:PEXP_089360"/>
<dbReference type="SUPFAM" id="SSF56317">
    <property type="entry name" value="Carbon-nitrogen hydrolase"/>
    <property type="match status" value="1"/>
</dbReference>